<dbReference type="RefSeq" id="WP_054372170.1">
    <property type="nucleotide sequence ID" value="NZ_AZYO01000013.1"/>
</dbReference>
<dbReference type="InterPro" id="IPR038056">
    <property type="entry name" value="YjbR-like_sf"/>
</dbReference>
<dbReference type="Pfam" id="PF04237">
    <property type="entry name" value="YjbR"/>
    <property type="match status" value="1"/>
</dbReference>
<dbReference type="SUPFAM" id="SSF142906">
    <property type="entry name" value="YjbR-like"/>
    <property type="match status" value="1"/>
</dbReference>
<keyword evidence="1" id="KW-0808">Transferase</keyword>
<reference evidence="1 2" key="1">
    <citation type="journal article" date="2015" name="Genome Announc.">
        <title>Draft Genome Sequence of Rhodococcus rhodochrous Strain KG-21, a Soil Isolate from Oil Fields of Krishna-Godavari Basin, India.</title>
        <authorList>
            <person name="Dawar C."/>
            <person name="Aggarwal R.K."/>
        </authorList>
    </citation>
    <scope>NUCLEOTIDE SEQUENCE [LARGE SCALE GENOMIC DNA]</scope>
    <source>
        <strain evidence="1 2">KG-21</strain>
    </source>
</reference>
<name>A0A0M9WPK3_RHORH</name>
<dbReference type="InterPro" id="IPR058532">
    <property type="entry name" value="YjbR/MT2646/Rv2570-like"/>
</dbReference>
<dbReference type="PATRIC" id="fig|1441923.3.peg.1747"/>
<dbReference type="GO" id="GO:0016740">
    <property type="term" value="F:transferase activity"/>
    <property type="evidence" value="ECO:0007669"/>
    <property type="project" value="UniProtKB-KW"/>
</dbReference>
<evidence type="ECO:0000313" key="2">
    <source>
        <dbReference type="Proteomes" id="UP000037712"/>
    </source>
</evidence>
<dbReference type="Gene3D" id="3.90.1150.30">
    <property type="match status" value="1"/>
</dbReference>
<dbReference type="AlphaFoldDB" id="A0A0M9WPK3"/>
<comment type="caution">
    <text evidence="1">The sequence shown here is derived from an EMBL/GenBank/DDBJ whole genome shotgun (WGS) entry which is preliminary data.</text>
</comment>
<protein>
    <submittedName>
        <fullName evidence="1">Phosphoribosylglycinamide formyltransferase</fullName>
    </submittedName>
</protein>
<organism evidence="1 2">
    <name type="scientific">Rhodococcus rhodochrous KG-21</name>
    <dbReference type="NCBI Taxonomy" id="1441923"/>
    <lineage>
        <taxon>Bacteria</taxon>
        <taxon>Bacillati</taxon>
        <taxon>Actinomycetota</taxon>
        <taxon>Actinomycetes</taxon>
        <taxon>Mycobacteriales</taxon>
        <taxon>Nocardiaceae</taxon>
        <taxon>Rhodococcus</taxon>
    </lineage>
</organism>
<dbReference type="Proteomes" id="UP000037712">
    <property type="component" value="Unassembled WGS sequence"/>
</dbReference>
<reference evidence="2" key="2">
    <citation type="submission" date="2015-01" db="EMBL/GenBank/DDBJ databases">
        <title>Draft genome sequence of potential hydrocarbon metabolising strain of Rhodococcus rhodochrous.</title>
        <authorList>
            <person name="Aggarwal R.K."/>
            <person name="Dawar C."/>
        </authorList>
    </citation>
    <scope>NUCLEOTIDE SEQUENCE [LARGE SCALE GENOMIC DNA]</scope>
    <source>
        <strain evidence="2">KG-21</strain>
    </source>
</reference>
<evidence type="ECO:0000313" key="1">
    <source>
        <dbReference type="EMBL" id="KOS56781.1"/>
    </source>
</evidence>
<dbReference type="EMBL" id="AZYO01000013">
    <property type="protein sequence ID" value="KOS56781.1"/>
    <property type="molecule type" value="Genomic_DNA"/>
</dbReference>
<gene>
    <name evidence="1" type="ORF">Z051_07955</name>
</gene>
<sequence>MPHPVMFDESDPLLARVRGLALTFPGAAEKISHGRPFFYTKTAFAVYGGSVKATGAQFPRSLLVKPDTAEHDALLGQRHTFTPAYLGPSGWIGFDLDRADVDWDEVDWDEVAELLDMSFRVTAPARLVRELDGRVG</sequence>
<accession>A0A0M9WPK3</accession>
<proteinExistence type="predicted"/>